<feature type="transmembrane region" description="Helical" evidence="1">
    <location>
        <begin position="132"/>
        <end position="150"/>
    </location>
</feature>
<protein>
    <submittedName>
        <fullName evidence="2">Uncharacterized protein</fullName>
    </submittedName>
</protein>
<dbReference type="EMBL" id="RWKW01000002">
    <property type="protein sequence ID" value="RST88290.1"/>
    <property type="molecule type" value="Genomic_DNA"/>
</dbReference>
<gene>
    <name evidence="2" type="ORF">EJC49_00895</name>
</gene>
<keyword evidence="1" id="KW-0472">Membrane</keyword>
<evidence type="ECO:0000313" key="2">
    <source>
        <dbReference type="EMBL" id="RST88290.1"/>
    </source>
</evidence>
<evidence type="ECO:0000313" key="3">
    <source>
        <dbReference type="Proteomes" id="UP000278398"/>
    </source>
</evidence>
<comment type="caution">
    <text evidence="2">The sequence shown here is derived from an EMBL/GenBank/DDBJ whole genome shotgun (WGS) entry which is preliminary data.</text>
</comment>
<dbReference type="Proteomes" id="UP000278398">
    <property type="component" value="Unassembled WGS sequence"/>
</dbReference>
<name>A0A3S0AVS3_9HYPH</name>
<accession>A0A3S0AVS3</accession>
<proteinExistence type="predicted"/>
<keyword evidence="1" id="KW-0812">Transmembrane</keyword>
<feature type="transmembrane region" description="Helical" evidence="1">
    <location>
        <begin position="86"/>
        <end position="105"/>
    </location>
</feature>
<feature type="transmembrane region" description="Helical" evidence="1">
    <location>
        <begin position="46"/>
        <end position="74"/>
    </location>
</feature>
<feature type="transmembrane region" description="Helical" evidence="1">
    <location>
        <begin position="7"/>
        <end position="34"/>
    </location>
</feature>
<dbReference type="AlphaFoldDB" id="A0A3S0AVS3"/>
<dbReference type="OrthoDB" id="7906671at2"/>
<dbReference type="RefSeq" id="WP_126697564.1">
    <property type="nucleotide sequence ID" value="NZ_RWKW01000002.1"/>
</dbReference>
<sequence length="170" mass="18242">MSHVALILVRFAVIIAGYVCAALAASTVLHLAWIGAAGFEPELAPWVLLGSIAFSIPFVALFIGYFAFLPALVAIAITEFARWQDWLTYALAGGAIAIVLMSVFWGRRQGDLSLEFEGMPQVSAERLDDPQVFAALLAAGFVGGIGYWIVAGRGAGKWRRAPRARIPPLP</sequence>
<keyword evidence="3" id="KW-1185">Reference proteome</keyword>
<evidence type="ECO:0000256" key="1">
    <source>
        <dbReference type="SAM" id="Phobius"/>
    </source>
</evidence>
<organism evidence="2 3">
    <name type="scientific">Aquibium carbonis</name>
    <dbReference type="NCBI Taxonomy" id="2495581"/>
    <lineage>
        <taxon>Bacteria</taxon>
        <taxon>Pseudomonadati</taxon>
        <taxon>Pseudomonadota</taxon>
        <taxon>Alphaproteobacteria</taxon>
        <taxon>Hyphomicrobiales</taxon>
        <taxon>Phyllobacteriaceae</taxon>
        <taxon>Aquibium</taxon>
    </lineage>
</organism>
<keyword evidence="1" id="KW-1133">Transmembrane helix</keyword>
<reference evidence="2 3" key="1">
    <citation type="submission" date="2018-12" db="EMBL/GenBank/DDBJ databases">
        <title>Mesorhizobium carbonis sp. nov., isolated from coal mine water.</title>
        <authorList>
            <person name="Xin W."/>
            <person name="Xu Z."/>
            <person name="Xiang F."/>
            <person name="Zhang J."/>
            <person name="Xi L."/>
            <person name="Liu J."/>
        </authorList>
    </citation>
    <scope>NUCLEOTIDE SEQUENCE [LARGE SCALE GENOMIC DNA]</scope>
    <source>
        <strain evidence="2 3">B2.3</strain>
    </source>
</reference>